<keyword evidence="3" id="KW-1185">Reference proteome</keyword>
<reference evidence="2 3" key="1">
    <citation type="submission" date="2019-05" db="EMBL/GenBank/DDBJ databases">
        <title>Kocuria coralli sp. nov., a novel actinobacterium isolated from coral reef seawater.</title>
        <authorList>
            <person name="Li J."/>
        </authorList>
    </citation>
    <scope>NUCLEOTIDE SEQUENCE [LARGE SCALE GENOMIC DNA]</scope>
    <source>
        <strain evidence="2 3">SCSIO 13007</strain>
    </source>
</reference>
<protein>
    <recommendedName>
        <fullName evidence="4">ATP-binding protein</fullName>
    </recommendedName>
</protein>
<dbReference type="Proteomes" id="UP000325957">
    <property type="component" value="Unassembled WGS sequence"/>
</dbReference>
<evidence type="ECO:0000313" key="2">
    <source>
        <dbReference type="EMBL" id="KAA9394167.1"/>
    </source>
</evidence>
<feature type="compositionally biased region" description="Basic and acidic residues" evidence="1">
    <location>
        <begin position="20"/>
        <end position="36"/>
    </location>
</feature>
<dbReference type="AlphaFoldDB" id="A0A5J5KWL9"/>
<dbReference type="Gene3D" id="1.10.8.730">
    <property type="match status" value="1"/>
</dbReference>
<organism evidence="2 3">
    <name type="scientific">Kocuria coralli</name>
    <dbReference type="NCBI Taxonomy" id="1461025"/>
    <lineage>
        <taxon>Bacteria</taxon>
        <taxon>Bacillati</taxon>
        <taxon>Actinomycetota</taxon>
        <taxon>Actinomycetes</taxon>
        <taxon>Micrococcales</taxon>
        <taxon>Micrococcaceae</taxon>
        <taxon>Kocuria</taxon>
    </lineage>
</organism>
<accession>A0A5J5KWL9</accession>
<gene>
    <name evidence="2" type="ORF">FCK90_08605</name>
</gene>
<evidence type="ECO:0008006" key="4">
    <source>
        <dbReference type="Google" id="ProtNLM"/>
    </source>
</evidence>
<dbReference type="InterPro" id="IPR027417">
    <property type="entry name" value="P-loop_NTPase"/>
</dbReference>
<name>A0A5J5KWL9_9MICC</name>
<evidence type="ECO:0000313" key="3">
    <source>
        <dbReference type="Proteomes" id="UP000325957"/>
    </source>
</evidence>
<feature type="region of interest" description="Disordered" evidence="1">
    <location>
        <begin position="15"/>
        <end position="48"/>
    </location>
</feature>
<dbReference type="EMBL" id="SZWF01000009">
    <property type="protein sequence ID" value="KAA9394167.1"/>
    <property type="molecule type" value="Genomic_DNA"/>
</dbReference>
<proteinExistence type="predicted"/>
<dbReference type="SUPFAM" id="SSF52540">
    <property type="entry name" value="P-loop containing nucleoside triphosphate hydrolases"/>
    <property type="match status" value="1"/>
</dbReference>
<dbReference type="RefSeq" id="WP_158033900.1">
    <property type="nucleotide sequence ID" value="NZ_ML708617.1"/>
</dbReference>
<dbReference type="Gene3D" id="3.40.50.300">
    <property type="entry name" value="P-loop containing nucleotide triphosphate hydrolases"/>
    <property type="match status" value="1"/>
</dbReference>
<evidence type="ECO:0000256" key="1">
    <source>
        <dbReference type="SAM" id="MobiDB-lite"/>
    </source>
</evidence>
<sequence length="517" mass="56595">MGKHKAEMHMITWEAPGLSRPERRSARREAQKEAARLRKQWNRDSGQNNVKGLARRTFAAGGEARARNLRASGLISRPEVREASTFTLAGAFPWVSQSGLGTVRGFIGMVTEGGGMWCVDPWECYNRGLITGMSCVLIGTVGTGKSTTTKAWVKRMVQAGRRAVIMSDPKAEWVIVAKGLAPDGVDPEITIGVPGKVINPLDPGKRPATNQSGDALDDHEWVRMVRSRRASVMKTIVQVLSKQRMSGDENLALTQAIAAAAAAKGEDLASMTPQTPIAQAAVISPTIPDVIHHLYNPSEEDAEVTQGAGRSVANQLRQLVDGDLAGLFDGPSTVAMNEDLPMIVFNTRPLGELSVEARKIASHCVSSWAESVFTNRDSGQRIAVYEEGWENMDDEPALERMVRQWKLARDYGLFNILILHKLKDLFRAGDEGSRARELAMSLLADTDIRVVHRQKSDQLAATGEMLRLTASEQEEISRAPKGQALWKIGEQEGRMVKTIRSKLEGELFDTDHAMAAA</sequence>
<dbReference type="OrthoDB" id="9804380at2"/>
<comment type="caution">
    <text evidence="2">The sequence shown here is derived from an EMBL/GenBank/DDBJ whole genome shotgun (WGS) entry which is preliminary data.</text>
</comment>